<dbReference type="GO" id="GO:0098793">
    <property type="term" value="C:presynapse"/>
    <property type="evidence" value="ECO:0007669"/>
    <property type="project" value="GOC"/>
</dbReference>
<dbReference type="EMBL" id="JAAOIC020000001">
    <property type="protein sequence ID" value="KAG8042709.1"/>
    <property type="molecule type" value="Genomic_DNA"/>
</dbReference>
<gene>
    <name evidence="1" type="ORF">G9C98_005348</name>
</gene>
<keyword evidence="2" id="KW-1185">Reference proteome</keyword>
<accession>A0A8J5VDZ2</accession>
<dbReference type="GO" id="GO:0048791">
    <property type="term" value="P:calcium ion-regulated exocytosis of neurotransmitter"/>
    <property type="evidence" value="ECO:0007669"/>
    <property type="project" value="TreeGrafter"/>
</dbReference>
<dbReference type="PANTHER" id="PTHR10024:SF252">
    <property type="entry name" value="SYNAPTOTAGMIN-12"/>
    <property type="match status" value="1"/>
</dbReference>
<reference evidence="1" key="1">
    <citation type="submission" date="2020-03" db="EMBL/GenBank/DDBJ databases">
        <authorList>
            <person name="Chebbi M.A."/>
            <person name="Drezen J.M."/>
        </authorList>
    </citation>
    <scope>NUCLEOTIDE SEQUENCE</scope>
    <source>
        <tissue evidence="1">Whole body</tissue>
    </source>
</reference>
<protein>
    <submittedName>
        <fullName evidence="1">Uncharacterized protein</fullName>
    </submittedName>
</protein>
<organism evidence="1 2">
    <name type="scientific">Cotesia typhae</name>
    <dbReference type="NCBI Taxonomy" id="2053667"/>
    <lineage>
        <taxon>Eukaryota</taxon>
        <taxon>Metazoa</taxon>
        <taxon>Ecdysozoa</taxon>
        <taxon>Arthropoda</taxon>
        <taxon>Hexapoda</taxon>
        <taxon>Insecta</taxon>
        <taxon>Pterygota</taxon>
        <taxon>Neoptera</taxon>
        <taxon>Endopterygota</taxon>
        <taxon>Hymenoptera</taxon>
        <taxon>Apocrita</taxon>
        <taxon>Ichneumonoidea</taxon>
        <taxon>Braconidae</taxon>
        <taxon>Microgastrinae</taxon>
        <taxon>Cotesia</taxon>
    </lineage>
</organism>
<reference evidence="1" key="2">
    <citation type="submission" date="2021-04" db="EMBL/GenBank/DDBJ databases">
        <title>Genome-wide patterns of bracovirus chromosomal integration into multiple host tissues during parasitism.</title>
        <authorList>
            <person name="Chebbi M.A.C."/>
        </authorList>
    </citation>
    <scope>NUCLEOTIDE SEQUENCE</scope>
    <source>
        <tissue evidence="1">Whole body</tissue>
    </source>
</reference>
<dbReference type="GO" id="GO:0005886">
    <property type="term" value="C:plasma membrane"/>
    <property type="evidence" value="ECO:0007669"/>
    <property type="project" value="TreeGrafter"/>
</dbReference>
<evidence type="ECO:0000313" key="1">
    <source>
        <dbReference type="EMBL" id="KAG8042709.1"/>
    </source>
</evidence>
<evidence type="ECO:0000313" key="2">
    <source>
        <dbReference type="Proteomes" id="UP000729913"/>
    </source>
</evidence>
<dbReference type="AlphaFoldDB" id="A0A8J5VDZ2"/>
<dbReference type="GO" id="GO:0001786">
    <property type="term" value="F:phosphatidylserine binding"/>
    <property type="evidence" value="ECO:0007669"/>
    <property type="project" value="TreeGrafter"/>
</dbReference>
<proteinExistence type="predicted"/>
<dbReference type="GO" id="GO:0048488">
    <property type="term" value="P:synaptic vesicle endocytosis"/>
    <property type="evidence" value="ECO:0007669"/>
    <property type="project" value="TreeGrafter"/>
</dbReference>
<name>A0A8J5VDZ2_9HYME</name>
<dbReference type="PANTHER" id="PTHR10024">
    <property type="entry name" value="SYNAPTOTAGMIN"/>
    <property type="match status" value="1"/>
</dbReference>
<dbReference type="Proteomes" id="UP000729913">
    <property type="component" value="Unassembled WGS sequence"/>
</dbReference>
<dbReference type="GO" id="GO:0005544">
    <property type="term" value="F:calcium-dependent phospholipid binding"/>
    <property type="evidence" value="ECO:0007669"/>
    <property type="project" value="TreeGrafter"/>
</dbReference>
<sequence length="71" mass="8123">MIFNVPAHTLQTIQLRLTVAELNSDTTTNWKAYSIGHVIIGSNATGKSLTHWRQMLTALRRPVVMWHPLRK</sequence>
<dbReference type="GO" id="GO:0000149">
    <property type="term" value="F:SNARE binding"/>
    <property type="evidence" value="ECO:0007669"/>
    <property type="project" value="TreeGrafter"/>
</dbReference>
<dbReference type="GO" id="GO:0030276">
    <property type="term" value="F:clathrin binding"/>
    <property type="evidence" value="ECO:0007669"/>
    <property type="project" value="TreeGrafter"/>
</dbReference>
<dbReference type="GO" id="GO:0070382">
    <property type="term" value="C:exocytic vesicle"/>
    <property type="evidence" value="ECO:0007669"/>
    <property type="project" value="TreeGrafter"/>
</dbReference>
<comment type="caution">
    <text evidence="1">The sequence shown here is derived from an EMBL/GenBank/DDBJ whole genome shotgun (WGS) entry which is preliminary data.</text>
</comment>
<dbReference type="OrthoDB" id="67700at2759"/>
<dbReference type="GO" id="GO:0005509">
    <property type="term" value="F:calcium ion binding"/>
    <property type="evidence" value="ECO:0007669"/>
    <property type="project" value="TreeGrafter"/>
</dbReference>